<gene>
    <name evidence="4" type="ORF">SARC_13146</name>
</gene>
<dbReference type="RefSeq" id="XP_014148205.1">
    <property type="nucleotide sequence ID" value="XM_014292730.1"/>
</dbReference>
<organism evidence="4 5">
    <name type="scientific">Sphaeroforma arctica JP610</name>
    <dbReference type="NCBI Taxonomy" id="667725"/>
    <lineage>
        <taxon>Eukaryota</taxon>
        <taxon>Ichthyosporea</taxon>
        <taxon>Ichthyophonida</taxon>
        <taxon>Sphaeroforma</taxon>
    </lineage>
</organism>
<dbReference type="GO" id="GO:0071230">
    <property type="term" value="P:cellular response to amino acid stimulus"/>
    <property type="evidence" value="ECO:0007669"/>
    <property type="project" value="TreeGrafter"/>
</dbReference>
<dbReference type="PANTHER" id="PTHR12848:SF16">
    <property type="entry name" value="REGULATORY-ASSOCIATED PROTEIN OF MTOR"/>
    <property type="match status" value="1"/>
</dbReference>
<dbReference type="EMBL" id="KQ244537">
    <property type="protein sequence ID" value="KNC74303.1"/>
    <property type="molecule type" value="Genomic_DNA"/>
</dbReference>
<dbReference type="InterPro" id="IPR029347">
    <property type="entry name" value="Raptor_N"/>
</dbReference>
<dbReference type="AlphaFoldDB" id="A0A0L0FE09"/>
<evidence type="ECO:0000313" key="4">
    <source>
        <dbReference type="EMBL" id="KNC74303.1"/>
    </source>
</evidence>
<dbReference type="GO" id="GO:0030674">
    <property type="term" value="F:protein-macromolecule adaptor activity"/>
    <property type="evidence" value="ECO:0007669"/>
    <property type="project" value="TreeGrafter"/>
</dbReference>
<evidence type="ECO:0000313" key="5">
    <source>
        <dbReference type="Proteomes" id="UP000054560"/>
    </source>
</evidence>
<dbReference type="GeneID" id="25913650"/>
<reference evidence="4 5" key="1">
    <citation type="submission" date="2011-02" db="EMBL/GenBank/DDBJ databases">
        <title>The Genome Sequence of Sphaeroforma arctica JP610.</title>
        <authorList>
            <consortium name="The Broad Institute Genome Sequencing Platform"/>
            <person name="Russ C."/>
            <person name="Cuomo C."/>
            <person name="Young S.K."/>
            <person name="Zeng Q."/>
            <person name="Gargeya S."/>
            <person name="Alvarado L."/>
            <person name="Berlin A."/>
            <person name="Chapman S.B."/>
            <person name="Chen Z."/>
            <person name="Freedman E."/>
            <person name="Gellesch M."/>
            <person name="Goldberg J."/>
            <person name="Griggs A."/>
            <person name="Gujja S."/>
            <person name="Heilman E."/>
            <person name="Heiman D."/>
            <person name="Howarth C."/>
            <person name="Mehta T."/>
            <person name="Neiman D."/>
            <person name="Pearson M."/>
            <person name="Roberts A."/>
            <person name="Saif S."/>
            <person name="Shea T."/>
            <person name="Shenoy N."/>
            <person name="Sisk P."/>
            <person name="Stolte C."/>
            <person name="Sykes S."/>
            <person name="White J."/>
            <person name="Yandava C."/>
            <person name="Burger G."/>
            <person name="Gray M.W."/>
            <person name="Holland P.W.H."/>
            <person name="King N."/>
            <person name="Lang F.B.F."/>
            <person name="Roger A.J."/>
            <person name="Ruiz-Trillo I."/>
            <person name="Haas B."/>
            <person name="Nusbaum C."/>
            <person name="Birren B."/>
        </authorList>
    </citation>
    <scope>NUCLEOTIDE SEQUENCE [LARGE SCALE GENOMIC DNA]</scope>
    <source>
        <strain evidence="4 5">JP610</strain>
    </source>
</reference>
<protein>
    <recommendedName>
        <fullName evidence="3">Raptor N-terminal CASPase-like domain-containing protein</fullName>
    </recommendedName>
</protein>
<feature type="non-terminal residue" evidence="4">
    <location>
        <position position="414"/>
    </location>
</feature>
<evidence type="ECO:0000256" key="2">
    <source>
        <dbReference type="ARBA" id="ARBA00022737"/>
    </source>
</evidence>
<proteinExistence type="predicted"/>
<dbReference type="GO" id="GO:0030307">
    <property type="term" value="P:positive regulation of cell growth"/>
    <property type="evidence" value="ECO:0007669"/>
    <property type="project" value="TreeGrafter"/>
</dbReference>
<sequence>MLLFFSVTPQHWLNVPEAFACDRHRNEELPHTEQCVMKWRIRARMRTVCVGLIVALNIGVDPPDILKTDPCARMEAWIDINTSPSQKTLEHIGNQLQEQYSRMYARARFKQTLDPTTEEVKKMCMQLRRAAKDERVLIHYNGHGVPMPTDCGEIWVFNKNFTQYIPLSLYDLQSFITSPSIFVWDCSNAGQIVKSYDTFARQRRQDYEAQQKSRVNTGHPPPTLIKDYIHLAACSAGEILPMDPSLPADLFTACLTTPIEVAFQCVSLGYYKRQVVHTDTSVLDSIPGKMTDRKTMKGELFWIFTAITDTIAWNVLPRDLFQKLFRQDLLVAALFRNFLLAERVLTGVNCTPVSYPSLPPTHQHPMWQHWDVSVDIAISSTKSGADSSGQNSPHFPFFTNQLKAFEVWLELGSQ</sequence>
<keyword evidence="2" id="KW-0677">Repeat</keyword>
<accession>A0A0L0FE09</accession>
<dbReference type="GO" id="GO:0009267">
    <property type="term" value="P:cellular response to starvation"/>
    <property type="evidence" value="ECO:0007669"/>
    <property type="project" value="TreeGrafter"/>
</dbReference>
<feature type="domain" description="Raptor N-terminal CASPase-like" evidence="3">
    <location>
        <begin position="44"/>
        <end position="197"/>
    </location>
</feature>
<evidence type="ECO:0000259" key="3">
    <source>
        <dbReference type="SMART" id="SM01302"/>
    </source>
</evidence>
<dbReference type="InterPro" id="IPR004083">
    <property type="entry name" value="Raptor"/>
</dbReference>
<dbReference type="Proteomes" id="UP000054560">
    <property type="component" value="Unassembled WGS sequence"/>
</dbReference>
<keyword evidence="1" id="KW-0853">WD repeat</keyword>
<dbReference type="SMART" id="SM01302">
    <property type="entry name" value="Raptor_N"/>
    <property type="match status" value="1"/>
</dbReference>
<dbReference type="GO" id="GO:0010506">
    <property type="term" value="P:regulation of autophagy"/>
    <property type="evidence" value="ECO:0007669"/>
    <property type="project" value="TreeGrafter"/>
</dbReference>
<name>A0A0L0FE09_9EUKA</name>
<dbReference type="PANTHER" id="PTHR12848">
    <property type="entry name" value="REGULATORY-ASSOCIATED PROTEIN OF MTOR"/>
    <property type="match status" value="1"/>
</dbReference>
<dbReference type="OrthoDB" id="10262360at2759"/>
<dbReference type="GO" id="GO:0031931">
    <property type="term" value="C:TORC1 complex"/>
    <property type="evidence" value="ECO:0007669"/>
    <property type="project" value="InterPro"/>
</dbReference>
<dbReference type="GO" id="GO:0005737">
    <property type="term" value="C:cytoplasm"/>
    <property type="evidence" value="ECO:0007669"/>
    <property type="project" value="TreeGrafter"/>
</dbReference>
<dbReference type="STRING" id="667725.A0A0L0FE09"/>
<keyword evidence="5" id="KW-1185">Reference proteome</keyword>
<evidence type="ECO:0000256" key="1">
    <source>
        <dbReference type="ARBA" id="ARBA00022574"/>
    </source>
</evidence>
<dbReference type="GO" id="GO:0031929">
    <property type="term" value="P:TOR signaling"/>
    <property type="evidence" value="ECO:0007669"/>
    <property type="project" value="InterPro"/>
</dbReference>
<dbReference type="eggNOG" id="KOG1517">
    <property type="taxonomic scope" value="Eukaryota"/>
</dbReference>
<dbReference type="Pfam" id="PF14538">
    <property type="entry name" value="Raptor_N"/>
    <property type="match status" value="1"/>
</dbReference>
<dbReference type="PRINTS" id="PR01547">
    <property type="entry name" value="YEAST176DUF"/>
</dbReference>